<dbReference type="EMBL" id="PEZX01000037">
    <property type="protein sequence ID" value="PIS06776.1"/>
    <property type="molecule type" value="Genomic_DNA"/>
</dbReference>
<dbReference type="PANTHER" id="PTHR36832">
    <property type="entry name" value="SLR1174 PROTEIN-RELATED"/>
    <property type="match status" value="1"/>
</dbReference>
<dbReference type="AlphaFoldDB" id="A0A2M6R8E1"/>
<evidence type="ECO:0000313" key="3">
    <source>
        <dbReference type="Proteomes" id="UP000231162"/>
    </source>
</evidence>
<protein>
    <recommendedName>
        <fullName evidence="4">ABC transporter permease</fullName>
    </recommendedName>
</protein>
<gene>
    <name evidence="2" type="ORF">COT79_02950</name>
</gene>
<name>A0A2M6R8E1_9BACT</name>
<accession>A0A2M6R8E1</accession>
<comment type="caution">
    <text evidence="2">The sequence shown here is derived from an EMBL/GenBank/DDBJ whole genome shotgun (WGS) entry which is preliminary data.</text>
</comment>
<reference evidence="3" key="1">
    <citation type="submission" date="2017-09" db="EMBL/GenBank/DDBJ databases">
        <title>Depth-based differentiation of microbial function through sediment-hosted aquifers and enrichment of novel symbionts in the deep terrestrial subsurface.</title>
        <authorList>
            <person name="Probst A.J."/>
            <person name="Ladd B."/>
            <person name="Jarett J.K."/>
            <person name="Geller-Mcgrath D.E."/>
            <person name="Sieber C.M.K."/>
            <person name="Emerson J.B."/>
            <person name="Anantharaman K."/>
            <person name="Thomas B.C."/>
            <person name="Malmstrom R."/>
            <person name="Stieglmeier M."/>
            <person name="Klingl A."/>
            <person name="Woyke T."/>
            <person name="Ryan C.M."/>
            <person name="Banfield J.F."/>
        </authorList>
    </citation>
    <scope>NUCLEOTIDE SEQUENCE [LARGE SCALE GENOMIC DNA]</scope>
</reference>
<organism evidence="2 3">
    <name type="scientific">Candidatus Berkelbacteria bacterium CG10_big_fil_rev_8_21_14_0_10_43_14</name>
    <dbReference type="NCBI Taxonomy" id="1974515"/>
    <lineage>
        <taxon>Bacteria</taxon>
        <taxon>Candidatus Berkelbacteria</taxon>
    </lineage>
</organism>
<keyword evidence="1" id="KW-1133">Transmembrane helix</keyword>
<sequence length="181" mass="20910">MKDGTLAQWLTKPIWYPFFWLINDFARRVITFILGAIPFIVVGLFMRDIIVPPASFISLCVMVIFILFSALLHYYLLTIVAITAFWAQQTWGPRFLIRVILEVGTGALVPLTFIPGWIGTALRFLPFKFFAQIPIQIYLGQLSQNTIFYYFIELILWLFLFAICSHILYKRSLRIYGAVGG</sequence>
<dbReference type="InterPro" id="IPR010390">
    <property type="entry name" value="ABC-2_transporter-like"/>
</dbReference>
<feature type="transmembrane region" description="Helical" evidence="1">
    <location>
        <begin position="147"/>
        <end position="169"/>
    </location>
</feature>
<keyword evidence="1" id="KW-0812">Transmembrane</keyword>
<evidence type="ECO:0000313" key="2">
    <source>
        <dbReference type="EMBL" id="PIS06776.1"/>
    </source>
</evidence>
<proteinExistence type="predicted"/>
<evidence type="ECO:0000256" key="1">
    <source>
        <dbReference type="SAM" id="Phobius"/>
    </source>
</evidence>
<feature type="transmembrane region" description="Helical" evidence="1">
    <location>
        <begin position="56"/>
        <end position="87"/>
    </location>
</feature>
<keyword evidence="1" id="KW-0472">Membrane</keyword>
<feature type="transmembrane region" description="Helical" evidence="1">
    <location>
        <begin position="99"/>
        <end position="118"/>
    </location>
</feature>
<dbReference type="Pfam" id="PF06182">
    <property type="entry name" value="ABC2_membrane_6"/>
    <property type="match status" value="1"/>
</dbReference>
<dbReference type="PANTHER" id="PTHR36832:SF1">
    <property type="entry name" value="SLR1174 PROTEIN"/>
    <property type="match status" value="1"/>
</dbReference>
<evidence type="ECO:0008006" key="4">
    <source>
        <dbReference type="Google" id="ProtNLM"/>
    </source>
</evidence>
<feature type="transmembrane region" description="Helical" evidence="1">
    <location>
        <begin position="29"/>
        <end position="50"/>
    </location>
</feature>
<dbReference type="Proteomes" id="UP000231162">
    <property type="component" value="Unassembled WGS sequence"/>
</dbReference>